<dbReference type="Gene3D" id="3.40.50.11720">
    <property type="entry name" value="3-Deoxy-D-manno-octulosonic-acid transferase, N-terminal domain"/>
    <property type="match status" value="1"/>
</dbReference>
<proteinExistence type="inferred from homology"/>
<dbReference type="InterPro" id="IPR038107">
    <property type="entry name" value="Glycos_transf_N_sf"/>
</dbReference>
<dbReference type="OrthoDB" id="9789797at2"/>
<evidence type="ECO:0000256" key="8">
    <source>
        <dbReference type="PIRSR" id="PIRSR639901-2"/>
    </source>
</evidence>
<dbReference type="GO" id="GO:0009245">
    <property type="term" value="P:lipid A biosynthetic process"/>
    <property type="evidence" value="ECO:0007669"/>
    <property type="project" value="TreeGrafter"/>
</dbReference>
<dbReference type="STRING" id="617002.SAMN05660653_02270"/>
<comment type="catalytic activity">
    <reaction evidence="6 9">
        <text>lipid IVA (E. coli) + CMP-3-deoxy-beta-D-manno-octulosonate = alpha-Kdo-(2-&gt;6)-lipid IVA (E. coli) + CMP + H(+)</text>
        <dbReference type="Rhea" id="RHEA:28066"/>
        <dbReference type="ChEBI" id="CHEBI:15378"/>
        <dbReference type="ChEBI" id="CHEBI:58603"/>
        <dbReference type="ChEBI" id="CHEBI:60364"/>
        <dbReference type="ChEBI" id="CHEBI:60377"/>
        <dbReference type="ChEBI" id="CHEBI:85987"/>
        <dbReference type="EC" id="2.4.99.12"/>
    </reaction>
</comment>
<dbReference type="InterPro" id="IPR039901">
    <property type="entry name" value="Kdotransferase"/>
</dbReference>
<evidence type="ECO:0000256" key="6">
    <source>
        <dbReference type="ARBA" id="ARBA00049183"/>
    </source>
</evidence>
<dbReference type="Proteomes" id="UP000198771">
    <property type="component" value="Unassembled WGS sequence"/>
</dbReference>
<feature type="domain" description="3-deoxy-D-manno-octulosonic-acid transferase N-terminal" evidence="10">
    <location>
        <begin position="33"/>
        <end position="213"/>
    </location>
</feature>
<dbReference type="UniPathway" id="UPA00958"/>
<dbReference type="GO" id="GO:0043842">
    <property type="term" value="F:Kdo transferase activity"/>
    <property type="evidence" value="ECO:0007669"/>
    <property type="project" value="UniProtKB-EC"/>
</dbReference>
<keyword evidence="9" id="KW-0472">Membrane</keyword>
<gene>
    <name evidence="11" type="ORF">SAMN05660653_02270</name>
</gene>
<dbReference type="EC" id="2.4.99.12" evidence="2 9"/>
<comment type="pathway">
    <text evidence="1 9">Bacterial outer membrane biogenesis; LPS core biosynthesis.</text>
</comment>
<keyword evidence="9" id="KW-1003">Cell membrane</keyword>
<feature type="active site" description="Proton acceptor" evidence="7">
    <location>
        <position position="63"/>
    </location>
</feature>
<organism evidence="11 12">
    <name type="scientific">Desulfonatronum thiosulfatophilum</name>
    <dbReference type="NCBI Taxonomy" id="617002"/>
    <lineage>
        <taxon>Bacteria</taxon>
        <taxon>Pseudomonadati</taxon>
        <taxon>Thermodesulfobacteriota</taxon>
        <taxon>Desulfovibrionia</taxon>
        <taxon>Desulfovibrionales</taxon>
        <taxon>Desulfonatronaceae</taxon>
        <taxon>Desulfonatronum</taxon>
    </lineage>
</organism>
<evidence type="ECO:0000256" key="4">
    <source>
        <dbReference type="ARBA" id="ARBA00022679"/>
    </source>
</evidence>
<evidence type="ECO:0000256" key="9">
    <source>
        <dbReference type="RuleBase" id="RU365103"/>
    </source>
</evidence>
<dbReference type="RefSeq" id="WP_092121623.1">
    <property type="nucleotide sequence ID" value="NZ_FMXO01000013.1"/>
</dbReference>
<reference evidence="11 12" key="1">
    <citation type="submission" date="2016-10" db="EMBL/GenBank/DDBJ databases">
        <authorList>
            <person name="de Groot N.N."/>
        </authorList>
    </citation>
    <scope>NUCLEOTIDE SEQUENCE [LARGE SCALE GENOMIC DNA]</scope>
    <source>
        <strain evidence="11 12">ASO4-2</strain>
    </source>
</reference>
<dbReference type="InterPro" id="IPR007507">
    <property type="entry name" value="Glycos_transf_N"/>
</dbReference>
<keyword evidence="9" id="KW-0448">Lipopolysaccharide biosynthesis</keyword>
<feature type="site" description="Transition state stabilizer" evidence="8">
    <location>
        <position position="211"/>
    </location>
</feature>
<evidence type="ECO:0000313" key="11">
    <source>
        <dbReference type="EMBL" id="SDB46858.1"/>
    </source>
</evidence>
<dbReference type="Pfam" id="PF04413">
    <property type="entry name" value="Glycos_transf_N"/>
    <property type="match status" value="1"/>
</dbReference>
<evidence type="ECO:0000256" key="7">
    <source>
        <dbReference type="PIRSR" id="PIRSR639901-1"/>
    </source>
</evidence>
<evidence type="ECO:0000259" key="10">
    <source>
        <dbReference type="Pfam" id="PF04413"/>
    </source>
</evidence>
<accession>A0A1G6DNZ1</accession>
<comment type="function">
    <text evidence="9">Involved in lipopolysaccharide (LPS) biosynthesis. Catalyzes the transfer of 3-deoxy-D-manno-octulosonate (Kdo) residue(s) from CMP-Kdo to lipid IV(A), the tetraacyldisaccharide-1,4'-bisphosphate precursor of lipid A.</text>
</comment>
<dbReference type="EMBL" id="FMXO01000013">
    <property type="protein sequence ID" value="SDB46858.1"/>
    <property type="molecule type" value="Genomic_DNA"/>
</dbReference>
<sequence length="433" mass="48512">MLLFYRLLFLPALFLVLPFYIPRMLRRGGYGEHFAQRLGMVPVLAPKRHGERRIWAHAVSVGEILALAPLLELLRQDESVQIVLTTTTSTAHALAERKYGADVTHLGYFPLDFWPVSHRVWKRLQPDLCVLMESEIWPEHLHQARQRNVPVALINARMSERSFVRWQVLPRCLRKPFAMLDKVVAASEEDGRRYAGLGTPADRIVVSGNLKLDFTPRPLLQAHELDQLRRELGFWETRNAGQPLVLAGASTWPGEEEMLLRVATSLREHGQPCKLLLIPRHAERRNALREMLAWREGGVHFRTDGPATAAVNVAVADTTGEMVALLQIADVVFVGKSMDPHRGGQNPIEAAALGKTVLFGPNMQNFRAIAASMTAAGAGEVVRGEQELTDRVRTSFQDQAAREERGRAARRWHQSGKGAAQRTLTALDELTGR</sequence>
<feature type="site" description="Transition state stabilizer" evidence="8">
    <location>
        <position position="133"/>
    </location>
</feature>
<name>A0A1G6DNZ1_9BACT</name>
<dbReference type="PANTHER" id="PTHR42755:SF1">
    <property type="entry name" value="3-DEOXY-D-MANNO-OCTULOSONIC ACID TRANSFERASE, MITOCHONDRIAL-RELATED"/>
    <property type="match status" value="1"/>
</dbReference>
<evidence type="ECO:0000256" key="1">
    <source>
        <dbReference type="ARBA" id="ARBA00004713"/>
    </source>
</evidence>
<comment type="subcellular location">
    <subcellularLocation>
        <location evidence="9">Cell membrane</location>
    </subcellularLocation>
</comment>
<keyword evidence="4 9" id="KW-0808">Transferase</keyword>
<evidence type="ECO:0000256" key="3">
    <source>
        <dbReference type="ARBA" id="ARBA00019077"/>
    </source>
</evidence>
<dbReference type="GO" id="GO:0009244">
    <property type="term" value="P:lipopolysaccharide core region biosynthetic process"/>
    <property type="evidence" value="ECO:0007669"/>
    <property type="project" value="UniProtKB-UniRule"/>
</dbReference>
<dbReference type="GO" id="GO:0005886">
    <property type="term" value="C:plasma membrane"/>
    <property type="evidence" value="ECO:0007669"/>
    <property type="project" value="UniProtKB-SubCell"/>
</dbReference>
<dbReference type="PANTHER" id="PTHR42755">
    <property type="entry name" value="3-DEOXY-MANNO-OCTULOSONATE CYTIDYLYLTRANSFERASE"/>
    <property type="match status" value="1"/>
</dbReference>
<comment type="similarity">
    <text evidence="9">Belongs to the glycosyltransferase group 1 family.</text>
</comment>
<keyword evidence="12" id="KW-1185">Reference proteome</keyword>
<evidence type="ECO:0000256" key="5">
    <source>
        <dbReference type="ARBA" id="ARBA00031445"/>
    </source>
</evidence>
<dbReference type="AlphaFoldDB" id="A0A1G6DNZ1"/>
<dbReference type="SUPFAM" id="SSF53756">
    <property type="entry name" value="UDP-Glycosyltransferase/glycogen phosphorylase"/>
    <property type="match status" value="1"/>
</dbReference>
<protein>
    <recommendedName>
        <fullName evidence="3 9">3-deoxy-D-manno-octulosonic acid transferase</fullName>
        <shortName evidence="9">Kdo transferase</shortName>
        <ecNumber evidence="2 9">2.4.99.12</ecNumber>
    </recommendedName>
    <alternativeName>
        <fullName evidence="5 9">Lipid IV(A) 3-deoxy-D-manno-octulosonic acid transferase</fullName>
    </alternativeName>
</protein>
<dbReference type="Gene3D" id="3.40.50.2000">
    <property type="entry name" value="Glycogen Phosphorylase B"/>
    <property type="match status" value="1"/>
</dbReference>
<evidence type="ECO:0000313" key="12">
    <source>
        <dbReference type="Proteomes" id="UP000198771"/>
    </source>
</evidence>
<evidence type="ECO:0000256" key="2">
    <source>
        <dbReference type="ARBA" id="ARBA00012621"/>
    </source>
</evidence>